<gene>
    <name evidence="1" type="ORF">Poly51_40050</name>
</gene>
<evidence type="ECO:0000313" key="2">
    <source>
        <dbReference type="Proteomes" id="UP000318288"/>
    </source>
</evidence>
<accession>A0A5C6ENT3</accession>
<comment type="caution">
    <text evidence="1">The sequence shown here is derived from an EMBL/GenBank/DDBJ whole genome shotgun (WGS) entry which is preliminary data.</text>
</comment>
<proteinExistence type="predicted"/>
<protein>
    <submittedName>
        <fullName evidence="1">Uncharacterized protein</fullName>
    </submittedName>
</protein>
<dbReference type="EMBL" id="SJPW01000005">
    <property type="protein sequence ID" value="TWU50712.1"/>
    <property type="molecule type" value="Genomic_DNA"/>
</dbReference>
<dbReference type="Proteomes" id="UP000318288">
    <property type="component" value="Unassembled WGS sequence"/>
</dbReference>
<organism evidence="1 2">
    <name type="scientific">Rubripirellula tenax</name>
    <dbReference type="NCBI Taxonomy" id="2528015"/>
    <lineage>
        <taxon>Bacteria</taxon>
        <taxon>Pseudomonadati</taxon>
        <taxon>Planctomycetota</taxon>
        <taxon>Planctomycetia</taxon>
        <taxon>Pirellulales</taxon>
        <taxon>Pirellulaceae</taxon>
        <taxon>Rubripirellula</taxon>
    </lineage>
</organism>
<name>A0A5C6ENT3_9BACT</name>
<dbReference type="AlphaFoldDB" id="A0A5C6ENT3"/>
<evidence type="ECO:0000313" key="1">
    <source>
        <dbReference type="EMBL" id="TWU50712.1"/>
    </source>
</evidence>
<keyword evidence="2" id="KW-1185">Reference proteome</keyword>
<reference evidence="1 2" key="1">
    <citation type="submission" date="2019-02" db="EMBL/GenBank/DDBJ databases">
        <title>Deep-cultivation of Planctomycetes and their phenomic and genomic characterization uncovers novel biology.</title>
        <authorList>
            <person name="Wiegand S."/>
            <person name="Jogler M."/>
            <person name="Boedeker C."/>
            <person name="Pinto D."/>
            <person name="Vollmers J."/>
            <person name="Rivas-Marin E."/>
            <person name="Kohn T."/>
            <person name="Peeters S.H."/>
            <person name="Heuer A."/>
            <person name="Rast P."/>
            <person name="Oberbeckmann S."/>
            <person name="Bunk B."/>
            <person name="Jeske O."/>
            <person name="Meyerdierks A."/>
            <person name="Storesund J.E."/>
            <person name="Kallscheuer N."/>
            <person name="Luecker S."/>
            <person name="Lage O.M."/>
            <person name="Pohl T."/>
            <person name="Merkel B.J."/>
            <person name="Hornburger P."/>
            <person name="Mueller R.-W."/>
            <person name="Bruemmer F."/>
            <person name="Labrenz M."/>
            <person name="Spormann A.M."/>
            <person name="Op Den Camp H."/>
            <person name="Overmann J."/>
            <person name="Amann R."/>
            <person name="Jetten M.S.M."/>
            <person name="Mascher T."/>
            <person name="Medema M.H."/>
            <person name="Devos D.P."/>
            <person name="Kaster A.-K."/>
            <person name="Ovreas L."/>
            <person name="Rohde M."/>
            <person name="Galperin M.Y."/>
            <person name="Jogler C."/>
        </authorList>
    </citation>
    <scope>NUCLEOTIDE SEQUENCE [LARGE SCALE GENOMIC DNA]</scope>
    <source>
        <strain evidence="1 2">Poly51</strain>
    </source>
</reference>
<sequence>MPKHHIDALSHALTQRGWTIVSTRSLDDFPCDAHAWTIERGHAQLEIQFDRFDAMGNDVPLHKSWGCAVHDHRDVSLSFGKPPGWAGELASFIAALDLLP</sequence>
<dbReference type="RefSeq" id="WP_146459406.1">
    <property type="nucleotide sequence ID" value="NZ_SJPW01000005.1"/>
</dbReference>